<dbReference type="Gene3D" id="4.10.1000.30">
    <property type="match status" value="2"/>
</dbReference>
<dbReference type="FunFam" id="4.10.1000.30:FF:000001">
    <property type="entry name" value="Zinc finger CCCH domain-containing protein 14"/>
    <property type="match status" value="1"/>
</dbReference>
<dbReference type="GO" id="GO:0005634">
    <property type="term" value="C:nucleus"/>
    <property type="evidence" value="ECO:0007669"/>
    <property type="project" value="UniProtKB-SubCell"/>
</dbReference>
<feature type="region of interest" description="Disordered" evidence="10">
    <location>
        <begin position="793"/>
        <end position="816"/>
    </location>
</feature>
<dbReference type="InterPro" id="IPR002483">
    <property type="entry name" value="PWI_dom"/>
</dbReference>
<feature type="compositionally biased region" description="Low complexity" evidence="10">
    <location>
        <begin position="170"/>
        <end position="183"/>
    </location>
</feature>
<feature type="compositionally biased region" description="Basic and acidic residues" evidence="10">
    <location>
        <begin position="149"/>
        <end position="168"/>
    </location>
</feature>
<dbReference type="AlphaFoldDB" id="A0ABD3WJ57"/>
<dbReference type="InterPro" id="IPR000571">
    <property type="entry name" value="Znf_CCCH"/>
</dbReference>
<gene>
    <name evidence="12" type="ORF">ACJMK2_037078</name>
</gene>
<keyword evidence="5" id="KW-0677">Repeat</keyword>
<evidence type="ECO:0000313" key="12">
    <source>
        <dbReference type="EMBL" id="KAL3874009.1"/>
    </source>
</evidence>
<evidence type="ECO:0000313" key="13">
    <source>
        <dbReference type="Proteomes" id="UP001634394"/>
    </source>
</evidence>
<comment type="caution">
    <text evidence="12">The sequence shown here is derived from an EMBL/GenBank/DDBJ whole genome shotgun (WGS) entry which is preliminary data.</text>
</comment>
<feature type="domain" description="C3H1-type" evidence="11">
    <location>
        <begin position="649"/>
        <end position="674"/>
    </location>
</feature>
<dbReference type="EMBL" id="JBJQND010000006">
    <property type="protein sequence ID" value="KAL3874009.1"/>
    <property type="molecule type" value="Genomic_DNA"/>
</dbReference>
<dbReference type="InterPro" id="IPR040366">
    <property type="entry name" value="Nab2/ZC3H14"/>
</dbReference>
<feature type="region of interest" description="Disordered" evidence="10">
    <location>
        <begin position="607"/>
        <end position="650"/>
    </location>
</feature>
<feature type="compositionally biased region" description="Basic and acidic residues" evidence="10">
    <location>
        <begin position="88"/>
        <end position="119"/>
    </location>
</feature>
<reference evidence="12 13" key="1">
    <citation type="submission" date="2024-11" db="EMBL/GenBank/DDBJ databases">
        <title>Chromosome-level genome assembly of the freshwater bivalve Anodonta woodiana.</title>
        <authorList>
            <person name="Chen X."/>
        </authorList>
    </citation>
    <scope>NUCLEOTIDE SEQUENCE [LARGE SCALE GENOMIC DNA]</scope>
    <source>
        <strain evidence="12">MN2024</strain>
        <tissue evidence="12">Gills</tissue>
    </source>
</reference>
<comment type="similarity">
    <text evidence="2">Belongs to the ZC3H14 family.</text>
</comment>
<evidence type="ECO:0000256" key="8">
    <source>
        <dbReference type="ARBA" id="ARBA00023242"/>
    </source>
</evidence>
<evidence type="ECO:0000256" key="3">
    <source>
        <dbReference type="ARBA" id="ARBA00015071"/>
    </source>
</evidence>
<feature type="region of interest" description="Disordered" evidence="10">
    <location>
        <begin position="81"/>
        <end position="261"/>
    </location>
</feature>
<evidence type="ECO:0000256" key="6">
    <source>
        <dbReference type="ARBA" id="ARBA00022771"/>
    </source>
</evidence>
<keyword evidence="6 9" id="KW-0863">Zinc-finger</keyword>
<dbReference type="Gene3D" id="1.20.1390.10">
    <property type="entry name" value="PWI domain"/>
    <property type="match status" value="1"/>
</dbReference>
<comment type="subcellular location">
    <subcellularLocation>
        <location evidence="1">Nucleus</location>
    </subcellularLocation>
</comment>
<keyword evidence="8" id="KW-0539">Nucleus</keyword>
<evidence type="ECO:0000256" key="9">
    <source>
        <dbReference type="PROSITE-ProRule" id="PRU00723"/>
    </source>
</evidence>
<dbReference type="PANTHER" id="PTHR14738:SF29">
    <property type="entry name" value="ZINC FINGER CCCH DOMAIN-CONTAINING PROTEIN 14"/>
    <property type="match status" value="1"/>
</dbReference>
<evidence type="ECO:0000256" key="1">
    <source>
        <dbReference type="ARBA" id="ARBA00004123"/>
    </source>
</evidence>
<dbReference type="GO" id="GO:0008270">
    <property type="term" value="F:zinc ion binding"/>
    <property type="evidence" value="ECO:0007669"/>
    <property type="project" value="UniProtKB-KW"/>
</dbReference>
<sequence>MEIGTEISQKIRSAIKAKLVELGAYVDDELPDYIMVMVANKKSQDKMTEDLALFLGNNTEKFTSWLHSLLAKLQAISTESPITETENTNEKKKEQKVENRKRNSSSEKAENKPASEPVKKKVALVPAKEDAVEEPEGPVAEEEEQPEFLVRENTDEFSEEFKEEEKKMPTKTTKTTLTSTTETVASSVRPSEKSVVSEIARAASGDQPSKKTNVIATSEDFLPKRDDRKVTRTVTSSVRQSLQKRKSDQKENGVQVKKKPSSYVGSVIRKYTEEEREEEYDPYNPAVGNVASIIKVTARRSSVPKSLQANRSLLLKAMTEAEKSISDKKKVETDKILAARLKERPAEKMVVRPMQHIPPKMPPSLSSRIRGSRGLELISKSRRQEILQKMQYTVQNNKPVVTVKKPFVNPEYKPTPNLEDSVLDSRLVECAKPEEEEEAQVKKDIDQEFEEVAVPQVGMEEEEVTDKSALGIDHDEVEDKQEEEEIGPQQPDIEQHITDPEIQQLLEGDEDYDFDLAEEETKAVEEPPEPRKSMPVYYVEDNKRIVKEKLKPKVPCNPKFIVTLDGVDPDTYDLHNEMSPSPEHEDLGQETVSQPPAQPVVAQLQTAPANSSKITPPKIKPFNISLKDTDDEDEEMDPDAEVSSLGQPTKQPERCKFWPTCANGNSCLYHHPSVSCRTFPHCKFGEKCLYIHPNCKYDAKCTRKDCPFTHASKRGKMATVIHKIVPVPVPTSFPLASTAVPSVRSTTCKFFPSCTNMNCPFTHPKPCRYGMRCINKTMCKFFHPPLPGKDKLTWSAKNKNEVKSESKTTTVEKSKT</sequence>
<dbReference type="Pfam" id="PF14608">
    <property type="entry name" value="zf-CCCH_2"/>
    <property type="match status" value="5"/>
</dbReference>
<dbReference type="Proteomes" id="UP001634394">
    <property type="component" value="Unassembled WGS sequence"/>
</dbReference>
<evidence type="ECO:0000256" key="5">
    <source>
        <dbReference type="ARBA" id="ARBA00022737"/>
    </source>
</evidence>
<evidence type="ECO:0000256" key="4">
    <source>
        <dbReference type="ARBA" id="ARBA00022723"/>
    </source>
</evidence>
<evidence type="ECO:0000259" key="11">
    <source>
        <dbReference type="PROSITE" id="PS50103"/>
    </source>
</evidence>
<dbReference type="PROSITE" id="PS50103">
    <property type="entry name" value="ZF_C3H1"/>
    <property type="match status" value="1"/>
</dbReference>
<feature type="compositionally biased region" description="Acidic residues" evidence="10">
    <location>
        <begin position="629"/>
        <end position="640"/>
    </location>
</feature>
<proteinExistence type="inferred from homology"/>
<keyword evidence="7 9" id="KW-0862">Zinc</keyword>
<feature type="compositionally biased region" description="Basic and acidic residues" evidence="10">
    <location>
        <begin position="221"/>
        <end position="230"/>
    </location>
</feature>
<feature type="compositionally biased region" description="Polar residues" evidence="10">
    <location>
        <begin position="206"/>
        <end position="216"/>
    </location>
</feature>
<protein>
    <recommendedName>
        <fullName evidence="3">Zinc finger CCCH domain-containing protein 14</fullName>
    </recommendedName>
</protein>
<feature type="zinc finger region" description="C3H1-type" evidence="9">
    <location>
        <begin position="649"/>
        <end position="674"/>
    </location>
</feature>
<feature type="compositionally biased region" description="Polar residues" evidence="10">
    <location>
        <begin position="232"/>
        <end position="241"/>
    </location>
</feature>
<feature type="compositionally biased region" description="Acidic residues" evidence="10">
    <location>
        <begin position="131"/>
        <end position="146"/>
    </location>
</feature>
<accession>A0ABD3WJ57</accession>
<name>A0ABD3WJ57_SINWO</name>
<feature type="region of interest" description="Disordered" evidence="10">
    <location>
        <begin position="477"/>
        <end position="497"/>
    </location>
</feature>
<evidence type="ECO:0000256" key="10">
    <source>
        <dbReference type="SAM" id="MobiDB-lite"/>
    </source>
</evidence>
<dbReference type="PANTHER" id="PTHR14738">
    <property type="entry name" value="ZINC FINGER CCCH DOMAIN-CONTAINING PROTEIN 14"/>
    <property type="match status" value="1"/>
</dbReference>
<dbReference type="Pfam" id="PF01480">
    <property type="entry name" value="PWI"/>
    <property type="match status" value="1"/>
</dbReference>
<evidence type="ECO:0000256" key="7">
    <source>
        <dbReference type="ARBA" id="ARBA00022833"/>
    </source>
</evidence>
<keyword evidence="13" id="KW-1185">Reference proteome</keyword>
<evidence type="ECO:0000256" key="2">
    <source>
        <dbReference type="ARBA" id="ARBA00008423"/>
    </source>
</evidence>
<organism evidence="12 13">
    <name type="scientific">Sinanodonta woodiana</name>
    <name type="common">Chinese pond mussel</name>
    <name type="synonym">Anodonta woodiana</name>
    <dbReference type="NCBI Taxonomy" id="1069815"/>
    <lineage>
        <taxon>Eukaryota</taxon>
        <taxon>Metazoa</taxon>
        <taxon>Spiralia</taxon>
        <taxon>Lophotrochozoa</taxon>
        <taxon>Mollusca</taxon>
        <taxon>Bivalvia</taxon>
        <taxon>Autobranchia</taxon>
        <taxon>Heteroconchia</taxon>
        <taxon>Palaeoheterodonta</taxon>
        <taxon>Unionida</taxon>
        <taxon>Unionoidea</taxon>
        <taxon>Unionidae</taxon>
        <taxon>Unioninae</taxon>
        <taxon>Sinanodonta</taxon>
    </lineage>
</organism>
<dbReference type="SMART" id="SM00356">
    <property type="entry name" value="ZnF_C3H1"/>
    <property type="match status" value="3"/>
</dbReference>
<feature type="compositionally biased region" description="Acidic residues" evidence="10">
    <location>
        <begin position="477"/>
        <end position="486"/>
    </location>
</feature>
<keyword evidence="4 9" id="KW-0479">Metal-binding</keyword>